<dbReference type="Gene3D" id="3.40.718.10">
    <property type="entry name" value="Isopropylmalate Dehydrogenase"/>
    <property type="match status" value="1"/>
</dbReference>
<evidence type="ECO:0000256" key="10">
    <source>
        <dbReference type="HAMAP-Rule" id="MF_00536"/>
    </source>
</evidence>
<feature type="binding site" evidence="10">
    <location>
        <position position="131"/>
    </location>
    <ligand>
        <name>substrate</name>
    </ligand>
</feature>
<comment type="caution">
    <text evidence="11">The sequence shown here is derived from an EMBL/GenBank/DDBJ whole genome shotgun (WGS) entry which is preliminary data.</text>
</comment>
<reference evidence="11 12" key="1">
    <citation type="submission" date="2015-11" db="EMBL/GenBank/DDBJ databases">
        <title>Genomic analysis of 38 Legionella species identifies large and diverse effector repertoires.</title>
        <authorList>
            <person name="Burstein D."/>
            <person name="Amaro F."/>
            <person name="Zusman T."/>
            <person name="Lifshitz Z."/>
            <person name="Cohen O."/>
            <person name="Gilbert J.A."/>
            <person name="Pupko T."/>
            <person name="Shuman H.A."/>
            <person name="Segal G."/>
        </authorList>
    </citation>
    <scope>NUCLEOTIDE SEQUENCE [LARGE SCALE GENOMIC DNA]</scope>
    <source>
        <strain evidence="11 12">WA-270A-C2</strain>
    </source>
</reference>
<dbReference type="Proteomes" id="UP000054608">
    <property type="component" value="Unassembled WGS sequence"/>
</dbReference>
<keyword evidence="9 10" id="KW-0170">Cobalt</keyword>
<dbReference type="HAMAP" id="MF_00536">
    <property type="entry name" value="PdxA"/>
    <property type="match status" value="1"/>
</dbReference>
<dbReference type="GO" id="GO:0000287">
    <property type="term" value="F:magnesium ion binding"/>
    <property type="evidence" value="ECO:0007669"/>
    <property type="project" value="UniProtKB-UniRule"/>
</dbReference>
<comment type="function">
    <text evidence="10">Catalyzes the NAD(P)-dependent oxidation of 4-(phosphooxy)-L-threonine (HTP) into 2-amino-3-oxo-4-(phosphooxy)butyric acid which spontaneously decarboxylates to form 3-amino-2-oxopropyl phosphate (AHAP).</text>
</comment>
<dbReference type="SUPFAM" id="SSF53659">
    <property type="entry name" value="Isocitrate/Isopropylmalate dehydrogenase-like"/>
    <property type="match status" value="1"/>
</dbReference>
<keyword evidence="3 10" id="KW-0862">Zinc</keyword>
<dbReference type="GO" id="GO:0042823">
    <property type="term" value="P:pyridoxal phosphate biosynthetic process"/>
    <property type="evidence" value="ECO:0007669"/>
    <property type="project" value="UniProtKB-UniRule"/>
</dbReference>
<dbReference type="EC" id="1.1.1.262" evidence="10"/>
<keyword evidence="5 10" id="KW-0521">NADP</keyword>
<keyword evidence="2 10" id="KW-0479">Metal-binding</keyword>
<protein>
    <recommendedName>
        <fullName evidence="10">4-hydroxythreonine-4-phosphate dehydrogenase</fullName>
        <ecNumber evidence="10">1.1.1.262</ecNumber>
    </recommendedName>
    <alternativeName>
        <fullName evidence="10">4-(phosphohydroxy)-L-threonine dehydrogenase</fullName>
    </alternativeName>
</protein>
<evidence type="ECO:0000256" key="3">
    <source>
        <dbReference type="ARBA" id="ARBA00022833"/>
    </source>
</evidence>
<evidence type="ECO:0000313" key="12">
    <source>
        <dbReference type="Proteomes" id="UP000054608"/>
    </source>
</evidence>
<organism evidence="11 12">
    <name type="scientific">Legionella rubrilucens</name>
    <dbReference type="NCBI Taxonomy" id="458"/>
    <lineage>
        <taxon>Bacteria</taxon>
        <taxon>Pseudomonadati</taxon>
        <taxon>Pseudomonadota</taxon>
        <taxon>Gammaproteobacteria</taxon>
        <taxon>Legionellales</taxon>
        <taxon>Legionellaceae</taxon>
        <taxon>Legionella</taxon>
    </lineage>
</organism>
<evidence type="ECO:0000256" key="5">
    <source>
        <dbReference type="ARBA" id="ARBA00022857"/>
    </source>
</evidence>
<feature type="binding site" evidence="10">
    <location>
        <position position="260"/>
    </location>
    <ligand>
        <name>a divalent metal cation</name>
        <dbReference type="ChEBI" id="CHEBI:60240"/>
        <note>ligand shared between dimeric partners</note>
    </ligand>
</feature>
<dbReference type="GO" id="GO:0005737">
    <property type="term" value="C:cytoplasm"/>
    <property type="evidence" value="ECO:0007669"/>
    <property type="project" value="UniProtKB-SubCell"/>
</dbReference>
<keyword evidence="6 10" id="KW-0560">Oxidoreductase</keyword>
<feature type="binding site" evidence="10">
    <location>
        <position position="160"/>
    </location>
    <ligand>
        <name>a divalent metal cation</name>
        <dbReference type="ChEBI" id="CHEBI:60240"/>
        <note>ligand shared between dimeric partners</note>
    </ligand>
</feature>
<gene>
    <name evidence="10 11" type="primary">pdxA</name>
    <name evidence="11" type="ORF">Lrub_2515</name>
</gene>
<feature type="binding site" evidence="10">
    <location>
        <position position="277"/>
    </location>
    <ligand>
        <name>substrate</name>
    </ligand>
</feature>
<keyword evidence="12" id="KW-1185">Reference proteome</keyword>
<dbReference type="EMBL" id="LNYT01000022">
    <property type="protein sequence ID" value="KTD45718.1"/>
    <property type="molecule type" value="Genomic_DNA"/>
</dbReference>
<evidence type="ECO:0000256" key="4">
    <source>
        <dbReference type="ARBA" id="ARBA00022842"/>
    </source>
</evidence>
<dbReference type="NCBIfam" id="TIGR00557">
    <property type="entry name" value="pdxA"/>
    <property type="match status" value="1"/>
</dbReference>
<comment type="pathway">
    <text evidence="10">Cofactor biosynthesis; pyridoxine 5'-phosphate biosynthesis; pyridoxine 5'-phosphate from D-erythrose 4-phosphate: step 4/5.</text>
</comment>
<comment type="similarity">
    <text evidence="10">Belongs to the PdxA family.</text>
</comment>
<dbReference type="GO" id="GO:0008615">
    <property type="term" value="P:pyridoxine biosynthetic process"/>
    <property type="evidence" value="ECO:0007669"/>
    <property type="project" value="UniProtKB-UniRule"/>
</dbReference>
<comment type="catalytic activity">
    <reaction evidence="10">
        <text>4-(phosphooxy)-L-threonine + NAD(+) = 3-amino-2-oxopropyl phosphate + CO2 + NADH</text>
        <dbReference type="Rhea" id="RHEA:32275"/>
        <dbReference type="ChEBI" id="CHEBI:16526"/>
        <dbReference type="ChEBI" id="CHEBI:57279"/>
        <dbReference type="ChEBI" id="CHEBI:57540"/>
        <dbReference type="ChEBI" id="CHEBI:57945"/>
        <dbReference type="ChEBI" id="CHEBI:58452"/>
        <dbReference type="EC" id="1.1.1.262"/>
    </reaction>
</comment>
<feature type="binding site" evidence="10">
    <location>
        <position position="205"/>
    </location>
    <ligand>
        <name>a divalent metal cation</name>
        <dbReference type="ChEBI" id="CHEBI:60240"/>
        <note>ligand shared between dimeric partners</note>
    </ligand>
</feature>
<dbReference type="OrthoDB" id="9801783at2"/>
<dbReference type="GO" id="GO:0050897">
    <property type="term" value="F:cobalt ion binding"/>
    <property type="evidence" value="ECO:0007669"/>
    <property type="project" value="UniProtKB-UniRule"/>
</dbReference>
<feature type="binding site" evidence="10">
    <location>
        <position position="268"/>
    </location>
    <ligand>
        <name>substrate</name>
    </ligand>
</feature>
<dbReference type="PATRIC" id="fig|458.5.peg.2619"/>
<evidence type="ECO:0000256" key="1">
    <source>
        <dbReference type="ARBA" id="ARBA00022490"/>
    </source>
</evidence>
<comment type="subunit">
    <text evidence="10">Homodimer.</text>
</comment>
<dbReference type="GO" id="GO:0008270">
    <property type="term" value="F:zinc ion binding"/>
    <property type="evidence" value="ECO:0007669"/>
    <property type="project" value="UniProtKB-UniRule"/>
</dbReference>
<keyword evidence="8 10" id="KW-0664">Pyridoxine biosynthesis</keyword>
<dbReference type="PANTHER" id="PTHR30004:SF5">
    <property type="entry name" value="4-HYDROXYTHREONINE-4-PHOSPHATE DEHYDROGENASE"/>
    <property type="match status" value="1"/>
</dbReference>
<evidence type="ECO:0000256" key="7">
    <source>
        <dbReference type="ARBA" id="ARBA00023027"/>
    </source>
</evidence>
<comment type="subcellular location">
    <subcellularLocation>
        <location evidence="10">Cytoplasm</location>
    </subcellularLocation>
</comment>
<dbReference type="PANTHER" id="PTHR30004">
    <property type="entry name" value="4-HYDROXYTHREONINE-4-PHOSPHATE DEHYDROGENASE"/>
    <property type="match status" value="1"/>
</dbReference>
<dbReference type="GO" id="GO:0050570">
    <property type="term" value="F:4-hydroxythreonine-4-phosphate dehydrogenase activity"/>
    <property type="evidence" value="ECO:0007669"/>
    <property type="project" value="UniProtKB-UniRule"/>
</dbReference>
<sequence>MKPLLVSSGEPAGIGPDLCLSLAGLELPLVVIGDKQLLKQRGKMLGLDVEIQDYHPQVPLHAQPGQLTVLSLPCPAPVVAGQLDARNALYVLDLLTASAKACLAGEFSALVTAPVHKAIINEAGIPFTGHTEFFADYFGVNEVVMMLACEAMKVALVTTHLPLSAVPRAINQDLIIGVARQVHQSLQRDFGIREPRIAVAGLNPHAGEGGYLGREEIDIIEPALASLRQQGINVSGPFPADTLFATQKADQCDVYLTMYHDQGLPVLKYAGFNHAVNITLGLPIIRTSVDHGTALELAGTGHADTGSLFAAVRTALTMVRARGHS</sequence>
<feature type="binding site" evidence="10">
    <location>
        <position position="130"/>
    </location>
    <ligand>
        <name>substrate</name>
    </ligand>
</feature>
<comment type="cofactor">
    <cofactor evidence="10">
        <name>Zn(2+)</name>
        <dbReference type="ChEBI" id="CHEBI:29105"/>
    </cofactor>
    <cofactor evidence="10">
        <name>Mg(2+)</name>
        <dbReference type="ChEBI" id="CHEBI:18420"/>
    </cofactor>
    <cofactor evidence="10">
        <name>Co(2+)</name>
        <dbReference type="ChEBI" id="CHEBI:48828"/>
    </cofactor>
    <text evidence="10">Binds 1 divalent metal cation per subunit. Can use ions such as Zn(2+), Mg(2+) or Co(2+).</text>
</comment>
<dbReference type="STRING" id="458.Lrub_2515"/>
<keyword evidence="1 10" id="KW-0963">Cytoplasm</keyword>
<dbReference type="UniPathway" id="UPA00244">
    <property type="reaction ID" value="UER00312"/>
</dbReference>
<evidence type="ECO:0000256" key="2">
    <source>
        <dbReference type="ARBA" id="ARBA00022723"/>
    </source>
</evidence>
<dbReference type="AlphaFoldDB" id="A0A0W0XMF4"/>
<proteinExistence type="inferred from homology"/>
<dbReference type="InterPro" id="IPR037510">
    <property type="entry name" value="PdxA"/>
</dbReference>
<evidence type="ECO:0000256" key="9">
    <source>
        <dbReference type="ARBA" id="ARBA00023285"/>
    </source>
</evidence>
<dbReference type="GO" id="GO:0051287">
    <property type="term" value="F:NAD binding"/>
    <property type="evidence" value="ECO:0007669"/>
    <property type="project" value="InterPro"/>
</dbReference>
<dbReference type="RefSeq" id="WP_058532484.1">
    <property type="nucleotide sequence ID" value="NZ_CAAAIN010000004.1"/>
</dbReference>
<dbReference type="InterPro" id="IPR005255">
    <property type="entry name" value="PdxA_fam"/>
</dbReference>
<feature type="binding site" evidence="10">
    <location>
        <position position="286"/>
    </location>
    <ligand>
        <name>substrate</name>
    </ligand>
</feature>
<keyword evidence="4 10" id="KW-0460">Magnesium</keyword>
<comment type="miscellaneous">
    <text evidence="10">The active site is located at the dimer interface.</text>
</comment>
<name>A0A0W0XMF4_9GAMM</name>
<dbReference type="Pfam" id="PF04166">
    <property type="entry name" value="PdxA"/>
    <property type="match status" value="1"/>
</dbReference>
<evidence type="ECO:0000256" key="8">
    <source>
        <dbReference type="ARBA" id="ARBA00023096"/>
    </source>
</evidence>
<accession>A0A0W0XMF4</accession>
<evidence type="ECO:0000256" key="6">
    <source>
        <dbReference type="ARBA" id="ARBA00023002"/>
    </source>
</evidence>
<evidence type="ECO:0000313" key="11">
    <source>
        <dbReference type="EMBL" id="KTD45718.1"/>
    </source>
</evidence>
<keyword evidence="7 10" id="KW-0520">NAD</keyword>